<dbReference type="Proteomes" id="UP000240357">
    <property type="component" value="Unassembled WGS sequence"/>
</dbReference>
<evidence type="ECO:0000313" key="2">
    <source>
        <dbReference type="Proteomes" id="UP000240357"/>
    </source>
</evidence>
<comment type="caution">
    <text evidence="1">The sequence shown here is derived from an EMBL/GenBank/DDBJ whole genome shotgun (WGS) entry which is preliminary data.</text>
</comment>
<name>A0A2T2YKP6_9BACT</name>
<reference evidence="1 2" key="1">
    <citation type="submission" date="2018-03" db="EMBL/GenBank/DDBJ databases">
        <title>Adhaeribacter sp. HMF7605 Genome sequencing and assembly.</title>
        <authorList>
            <person name="Kang H."/>
            <person name="Kang J."/>
            <person name="Cha I."/>
            <person name="Kim H."/>
            <person name="Joh K."/>
        </authorList>
    </citation>
    <scope>NUCLEOTIDE SEQUENCE [LARGE SCALE GENOMIC DNA]</scope>
    <source>
        <strain evidence="1 2">HMF7605</strain>
    </source>
</reference>
<dbReference type="RefSeq" id="WP_106932256.1">
    <property type="nucleotide sequence ID" value="NZ_PYFT01000001.1"/>
</dbReference>
<dbReference type="EMBL" id="PYFT01000001">
    <property type="protein sequence ID" value="PSR56078.1"/>
    <property type="molecule type" value="Genomic_DNA"/>
</dbReference>
<dbReference type="AlphaFoldDB" id="A0A2T2YKP6"/>
<dbReference type="OrthoDB" id="981593at2"/>
<proteinExistence type="predicted"/>
<evidence type="ECO:0000313" key="1">
    <source>
        <dbReference type="EMBL" id="PSR56078.1"/>
    </source>
</evidence>
<keyword evidence="2" id="KW-1185">Reference proteome</keyword>
<protein>
    <submittedName>
        <fullName evidence="1">Uncharacterized protein</fullName>
    </submittedName>
</protein>
<organism evidence="1 2">
    <name type="scientific">Adhaeribacter arboris</name>
    <dbReference type="NCBI Taxonomy" id="2072846"/>
    <lineage>
        <taxon>Bacteria</taxon>
        <taxon>Pseudomonadati</taxon>
        <taxon>Bacteroidota</taxon>
        <taxon>Cytophagia</taxon>
        <taxon>Cytophagales</taxon>
        <taxon>Hymenobacteraceae</taxon>
        <taxon>Adhaeribacter</taxon>
    </lineage>
</organism>
<gene>
    <name evidence="1" type="ORF">AHMF7605_22530</name>
</gene>
<sequence>MLNNSYFLFLFLIILLVSCTKEDNPPLRTQLNEVKIEIISGNNQSDTIGRVLPEPLVIKVTKADTVLKNVLVQFTDSSCVGLNWNSGTTNQLGLVKFHWQLNPTIGRQQLKISVQDPLQKVTKSVMALAEGTAPPKSWLPGNIYIPKKKQAYLFN</sequence>
<accession>A0A2T2YKP6</accession>